<proteinExistence type="predicted"/>
<gene>
    <name evidence="2" type="primary">Contig16855.g17957</name>
    <name evidence="2" type="ORF">STYLEM_5736</name>
</gene>
<name>A0A078A3C0_STYLE</name>
<sequence>MASGSNNRKKQVFKIIAPPILSPSSCKRHHINNDSMMLNKNQSTKQSSTVLSSSQELYTGQPHEALYIDIIPEQCIESTPNNQASLSSNLSPEIIKSNSSVKKRDRQQFTFGQNSLFLQSNRVQTDQDSYRVLPVIDLYSYVSQVKIEKKLKPTYNQDESTMTRNSHRRNLQSSSMNPYKRYLTLKTKTYNNSQFQMLENQRVIKKKAKLANLLSSQHINQQFDNSYLPQRHYQQIVHTNNSSQERNKTQNLSRNNQTQPNINRSMILNQKKTVFDQSIYQSKESIKNADFARHYQKQLLKEEVDPNITYNFKSSKFSTTTRNQFQTQQKAMNKKFLIPNTQELIKIQDFDIQKHNRKRVEYNKKLRSLLEQKTTIPQPSQQQISQHKIEAINLDHTQSKIISDQIKSVKRRLRVKPINLDIINCF</sequence>
<organism evidence="2 3">
    <name type="scientific">Stylonychia lemnae</name>
    <name type="common">Ciliate</name>
    <dbReference type="NCBI Taxonomy" id="5949"/>
    <lineage>
        <taxon>Eukaryota</taxon>
        <taxon>Sar</taxon>
        <taxon>Alveolata</taxon>
        <taxon>Ciliophora</taxon>
        <taxon>Intramacronucleata</taxon>
        <taxon>Spirotrichea</taxon>
        <taxon>Stichotrichia</taxon>
        <taxon>Sporadotrichida</taxon>
        <taxon>Oxytrichidae</taxon>
        <taxon>Stylonychinae</taxon>
        <taxon>Stylonychia</taxon>
    </lineage>
</organism>
<dbReference type="AlphaFoldDB" id="A0A078A3C0"/>
<evidence type="ECO:0000313" key="3">
    <source>
        <dbReference type="Proteomes" id="UP000039865"/>
    </source>
</evidence>
<feature type="region of interest" description="Disordered" evidence="1">
    <location>
        <begin position="240"/>
        <end position="266"/>
    </location>
</feature>
<evidence type="ECO:0000313" key="2">
    <source>
        <dbReference type="EMBL" id="CDW76773.1"/>
    </source>
</evidence>
<keyword evidence="3" id="KW-1185">Reference proteome</keyword>
<reference evidence="2 3" key="1">
    <citation type="submission" date="2014-06" db="EMBL/GenBank/DDBJ databases">
        <authorList>
            <person name="Swart Estienne"/>
        </authorList>
    </citation>
    <scope>NUCLEOTIDE SEQUENCE [LARGE SCALE GENOMIC DNA]</scope>
    <source>
        <strain evidence="2 3">130c</strain>
    </source>
</reference>
<protein>
    <submittedName>
        <fullName evidence="2">Uncharacterized protein</fullName>
    </submittedName>
</protein>
<dbReference type="Proteomes" id="UP000039865">
    <property type="component" value="Unassembled WGS sequence"/>
</dbReference>
<dbReference type="EMBL" id="CCKQ01005525">
    <property type="protein sequence ID" value="CDW76773.1"/>
    <property type="molecule type" value="Genomic_DNA"/>
</dbReference>
<evidence type="ECO:0000256" key="1">
    <source>
        <dbReference type="SAM" id="MobiDB-lite"/>
    </source>
</evidence>
<dbReference type="InParanoid" id="A0A078A3C0"/>
<accession>A0A078A3C0</accession>